<feature type="region of interest" description="Disordered" evidence="3">
    <location>
        <begin position="375"/>
        <end position="396"/>
    </location>
</feature>
<protein>
    <submittedName>
        <fullName evidence="5">DAZ protein 1</fullName>
    </submittedName>
</protein>
<sequence>MPNRALTTLAFDRAGNAYQVVYPSAPAYNNTAFPLSTPDTCAFELIPHRVFVGGFTTATTESELRALFERFGDVREVKLIRNGEGTSKGYGFVTFDSEEEAKAVIARGENEKLELKGRRLNLGPAVRRAICGPRFSQQYTLSTATGQILTANAYGGFSYAYPQSPCMVLSPTQTTPSFVYSSPASVPSVFVYPSGTSGYENSQTPVQMLAASAESVVPAAGNATSIEIDPNNRPPDAFSVAVYATPQMQRSPNNCCITPSESFVSVAQPLTPVTPSVISQQTCGYPSGAYYVPANVQNIDMTHYSQMNPPIAMAPYIAAPNTIHSVKRSAQSMAVPTSVSGSLVRDRRKGQRSNTEWIPAGWQATTQVKRSAQSMAVPTSVSGSLVRDRRKGQRSNTEWIPAGWQATTQVKRSAQSMAVPTSVSGSLVRDRRKGQRSNTEWIPAGWQATTQVIKICYKEHQQRRRSISFQPRCSELDIFGTHMDN</sequence>
<dbReference type="GO" id="GO:0070935">
    <property type="term" value="P:3'-UTR-mediated mRNA stabilization"/>
    <property type="evidence" value="ECO:0007669"/>
    <property type="project" value="TreeGrafter"/>
</dbReference>
<evidence type="ECO:0000259" key="4">
    <source>
        <dbReference type="PROSITE" id="PS50102"/>
    </source>
</evidence>
<comment type="caution">
    <text evidence="5">The sequence shown here is derived from an EMBL/GenBank/DDBJ whole genome shotgun (WGS) entry which is preliminary data.</text>
</comment>
<evidence type="ECO:0000256" key="1">
    <source>
        <dbReference type="ARBA" id="ARBA00022884"/>
    </source>
</evidence>
<dbReference type="EMBL" id="JPKZ01003183">
    <property type="protein sequence ID" value="KHN72992.1"/>
    <property type="molecule type" value="Genomic_DNA"/>
</dbReference>
<dbReference type="SMART" id="SM00360">
    <property type="entry name" value="RRM"/>
    <property type="match status" value="1"/>
</dbReference>
<keyword evidence="6" id="KW-1185">Reference proteome</keyword>
<dbReference type="OMA" id="FEMIPHR"/>
<dbReference type="PROSITE" id="PS50102">
    <property type="entry name" value="RRM"/>
    <property type="match status" value="1"/>
</dbReference>
<evidence type="ECO:0000313" key="5">
    <source>
        <dbReference type="EMBL" id="KHN72992.1"/>
    </source>
</evidence>
<dbReference type="InterPro" id="IPR012677">
    <property type="entry name" value="Nucleotide-bd_a/b_plait_sf"/>
</dbReference>
<reference evidence="5 6" key="1">
    <citation type="submission" date="2014-11" db="EMBL/GenBank/DDBJ databases">
        <title>Genetic blueprint of the zoonotic pathogen Toxocara canis.</title>
        <authorList>
            <person name="Zhu X.-Q."/>
            <person name="Korhonen P.K."/>
            <person name="Cai H."/>
            <person name="Young N.D."/>
            <person name="Nejsum P."/>
            <person name="von Samson-Himmelstjerna G."/>
            <person name="Boag P.R."/>
            <person name="Tan P."/>
            <person name="Li Q."/>
            <person name="Min J."/>
            <person name="Yang Y."/>
            <person name="Wang X."/>
            <person name="Fang X."/>
            <person name="Hall R.S."/>
            <person name="Hofmann A."/>
            <person name="Sternberg P.W."/>
            <person name="Jex A.R."/>
            <person name="Gasser R.B."/>
        </authorList>
    </citation>
    <scope>NUCLEOTIDE SEQUENCE [LARGE SCALE GENOMIC DNA]</scope>
    <source>
        <strain evidence="5">PN_DK_2014</strain>
    </source>
</reference>
<accession>A0A0B2UV69</accession>
<dbReference type="OrthoDB" id="762982at2759"/>
<gene>
    <name evidence="5" type="primary">daz-1</name>
    <name evidence="5" type="ORF">Tcan_10610</name>
</gene>
<organism evidence="5 6">
    <name type="scientific">Toxocara canis</name>
    <name type="common">Canine roundworm</name>
    <dbReference type="NCBI Taxonomy" id="6265"/>
    <lineage>
        <taxon>Eukaryota</taxon>
        <taxon>Metazoa</taxon>
        <taxon>Ecdysozoa</taxon>
        <taxon>Nematoda</taxon>
        <taxon>Chromadorea</taxon>
        <taxon>Rhabditida</taxon>
        <taxon>Spirurina</taxon>
        <taxon>Ascaridomorpha</taxon>
        <taxon>Ascaridoidea</taxon>
        <taxon>Toxocaridae</taxon>
        <taxon>Toxocara</taxon>
    </lineage>
</organism>
<dbReference type="SUPFAM" id="SSF54928">
    <property type="entry name" value="RNA-binding domain, RBD"/>
    <property type="match status" value="1"/>
</dbReference>
<dbReference type="PANTHER" id="PTHR11176">
    <property type="entry name" value="BOULE-RELATED"/>
    <property type="match status" value="1"/>
</dbReference>
<proteinExistence type="predicted"/>
<dbReference type="CDD" id="cd12412">
    <property type="entry name" value="RRM_DAZL_BOULE"/>
    <property type="match status" value="1"/>
</dbReference>
<dbReference type="GO" id="GO:0008494">
    <property type="term" value="F:translation activator activity"/>
    <property type="evidence" value="ECO:0007669"/>
    <property type="project" value="TreeGrafter"/>
</dbReference>
<evidence type="ECO:0000256" key="3">
    <source>
        <dbReference type="SAM" id="MobiDB-lite"/>
    </source>
</evidence>
<dbReference type="GO" id="GO:0045948">
    <property type="term" value="P:positive regulation of translational initiation"/>
    <property type="evidence" value="ECO:0007669"/>
    <property type="project" value="TreeGrafter"/>
</dbReference>
<feature type="domain" description="RRM" evidence="4">
    <location>
        <begin position="48"/>
        <end position="127"/>
    </location>
</feature>
<dbReference type="InterPro" id="IPR034988">
    <property type="entry name" value="DAZ_BOULE_RRM"/>
</dbReference>
<dbReference type="InterPro" id="IPR000504">
    <property type="entry name" value="RRM_dom"/>
</dbReference>
<dbReference type="GO" id="GO:0005737">
    <property type="term" value="C:cytoplasm"/>
    <property type="evidence" value="ECO:0007669"/>
    <property type="project" value="TreeGrafter"/>
</dbReference>
<dbReference type="InterPro" id="IPR035979">
    <property type="entry name" value="RBD_domain_sf"/>
</dbReference>
<dbReference type="PANTHER" id="PTHR11176:SF57">
    <property type="entry name" value="PROTEIN BOULE"/>
    <property type="match status" value="1"/>
</dbReference>
<name>A0A0B2UV69_TOXCA</name>
<dbReference type="STRING" id="6265.A0A0B2UV69"/>
<evidence type="ECO:0000256" key="2">
    <source>
        <dbReference type="PROSITE-ProRule" id="PRU00176"/>
    </source>
</evidence>
<dbReference type="Pfam" id="PF00076">
    <property type="entry name" value="RRM_1"/>
    <property type="match status" value="1"/>
</dbReference>
<keyword evidence="1 2" id="KW-0694">RNA-binding</keyword>
<dbReference type="Gene3D" id="3.30.70.330">
    <property type="match status" value="1"/>
</dbReference>
<evidence type="ECO:0000313" key="6">
    <source>
        <dbReference type="Proteomes" id="UP000031036"/>
    </source>
</evidence>
<dbReference type="GO" id="GO:0003730">
    <property type="term" value="F:mRNA 3'-UTR binding"/>
    <property type="evidence" value="ECO:0007669"/>
    <property type="project" value="TreeGrafter"/>
</dbReference>
<dbReference type="AlphaFoldDB" id="A0A0B2UV69"/>
<dbReference type="Proteomes" id="UP000031036">
    <property type="component" value="Unassembled WGS sequence"/>
</dbReference>